<reference evidence="6 7" key="1">
    <citation type="submission" date="2015-11" db="EMBL/GenBank/DDBJ databases">
        <authorList>
            <person name="Lin W."/>
        </authorList>
    </citation>
    <scope>NUCLEOTIDE SEQUENCE [LARGE SCALE GENOMIC DNA]</scope>
    <source>
        <strain evidence="6 7">HCH-1</strain>
    </source>
</reference>
<dbReference type="Proteomes" id="UP000060487">
    <property type="component" value="Unassembled WGS sequence"/>
</dbReference>
<keyword evidence="1" id="KW-0004">4Fe-4S</keyword>
<dbReference type="CDD" id="cd10551">
    <property type="entry name" value="PsrB"/>
    <property type="match status" value="1"/>
</dbReference>
<dbReference type="SUPFAM" id="SSF54862">
    <property type="entry name" value="4Fe-4S ferredoxins"/>
    <property type="match status" value="1"/>
</dbReference>
<evidence type="ECO:0000259" key="5">
    <source>
        <dbReference type="PROSITE" id="PS51379"/>
    </source>
</evidence>
<dbReference type="PANTHER" id="PTHR43177:SF3">
    <property type="entry name" value="PROTEIN NRFC HOMOLOG"/>
    <property type="match status" value="1"/>
</dbReference>
<evidence type="ECO:0000256" key="3">
    <source>
        <dbReference type="ARBA" id="ARBA00023004"/>
    </source>
</evidence>
<feature type="domain" description="4Fe-4S ferredoxin-type" evidence="5">
    <location>
        <begin position="154"/>
        <end position="183"/>
    </location>
</feature>
<keyword evidence="4" id="KW-0411">Iron-sulfur</keyword>
<evidence type="ECO:0000256" key="1">
    <source>
        <dbReference type="ARBA" id="ARBA00022485"/>
    </source>
</evidence>
<dbReference type="PROSITE" id="PS51318">
    <property type="entry name" value="TAT"/>
    <property type="match status" value="1"/>
</dbReference>
<name>A0ABR5SLP1_9BACT</name>
<dbReference type="Gene3D" id="3.30.70.20">
    <property type="match status" value="2"/>
</dbReference>
<evidence type="ECO:0000313" key="6">
    <source>
        <dbReference type="EMBL" id="KWT91818.1"/>
    </source>
</evidence>
<feature type="domain" description="4Fe-4S ferredoxin-type" evidence="5">
    <location>
        <begin position="122"/>
        <end position="153"/>
    </location>
</feature>
<proteinExistence type="predicted"/>
<dbReference type="Pfam" id="PF13247">
    <property type="entry name" value="Fer4_11"/>
    <property type="match status" value="1"/>
</dbReference>
<feature type="domain" description="4Fe-4S ferredoxin-type" evidence="5">
    <location>
        <begin position="47"/>
        <end position="77"/>
    </location>
</feature>
<keyword evidence="7" id="KW-1185">Reference proteome</keyword>
<evidence type="ECO:0000256" key="2">
    <source>
        <dbReference type="ARBA" id="ARBA00022723"/>
    </source>
</evidence>
<dbReference type="InterPro" id="IPR050954">
    <property type="entry name" value="ET_IronSulfur_Cluster-Binding"/>
</dbReference>
<keyword evidence="2" id="KW-0479">Metal-binding</keyword>
<keyword evidence="3" id="KW-0408">Iron</keyword>
<sequence>MSLSRRELLKMGLLAVCGTVIPLSALEILKPEAAASLIRPYSEHKRWAFVVDTTKCVGCGMCVKACKLENEIPFNIDVQRTWVERYVQLKNGDVLIDSPHGARNGYIKNDPQGKEINEAEVAKGIFVPKLCNQCEKPSCVQVCPVGATYKTSDGVVLVDKGWCIGCGYCINNCPYLARFFSPVTNTADKCTFCYHRITKGLNTACMDACAFGARKIGMLNDPNSEVAKIISTERVSVLKPEYGNEPQVFYIGLDAIVR</sequence>
<accession>A0ABR5SLP1</accession>
<gene>
    <name evidence="6" type="ORF">ASN18_0720</name>
</gene>
<dbReference type="InterPro" id="IPR006311">
    <property type="entry name" value="TAT_signal"/>
</dbReference>
<dbReference type="PROSITE" id="PS51379">
    <property type="entry name" value="4FE4S_FER_2"/>
    <property type="match status" value="3"/>
</dbReference>
<organism evidence="6 7">
    <name type="scientific">Candidatus Magnetominusculus xianensis</name>
    <dbReference type="NCBI Taxonomy" id="1748249"/>
    <lineage>
        <taxon>Bacteria</taxon>
        <taxon>Pseudomonadati</taxon>
        <taxon>Nitrospirota</taxon>
        <taxon>Nitrospiria</taxon>
        <taxon>Nitrospirales</taxon>
        <taxon>Nitrospiraceae</taxon>
        <taxon>Candidatus Magnetominusculus</taxon>
    </lineage>
</organism>
<comment type="caution">
    <text evidence="6">The sequence shown here is derived from an EMBL/GenBank/DDBJ whole genome shotgun (WGS) entry which is preliminary data.</text>
</comment>
<evidence type="ECO:0000256" key="4">
    <source>
        <dbReference type="ARBA" id="ARBA00023014"/>
    </source>
</evidence>
<dbReference type="RefSeq" id="WP_085051249.1">
    <property type="nucleotide sequence ID" value="NZ_LNQR01000028.1"/>
</dbReference>
<protein>
    <submittedName>
        <fullName evidence="6">4Fe-4S ferredoxin</fullName>
    </submittedName>
</protein>
<evidence type="ECO:0000313" key="7">
    <source>
        <dbReference type="Proteomes" id="UP000060487"/>
    </source>
</evidence>
<dbReference type="PANTHER" id="PTHR43177">
    <property type="entry name" value="PROTEIN NRFC"/>
    <property type="match status" value="1"/>
</dbReference>
<dbReference type="PROSITE" id="PS00198">
    <property type="entry name" value="4FE4S_FER_1"/>
    <property type="match status" value="1"/>
</dbReference>
<dbReference type="InterPro" id="IPR017900">
    <property type="entry name" value="4Fe4S_Fe_S_CS"/>
</dbReference>
<dbReference type="InterPro" id="IPR017896">
    <property type="entry name" value="4Fe4S_Fe-S-bd"/>
</dbReference>
<dbReference type="Pfam" id="PF12797">
    <property type="entry name" value="Fer4_2"/>
    <property type="match status" value="1"/>
</dbReference>
<dbReference type="EMBL" id="LNQR01000028">
    <property type="protein sequence ID" value="KWT91818.1"/>
    <property type="molecule type" value="Genomic_DNA"/>
</dbReference>